<keyword evidence="2" id="KW-1185">Reference proteome</keyword>
<proteinExistence type="predicted"/>
<name>A0ACC0UFL1_9AGAM</name>
<reference evidence="1" key="1">
    <citation type="submission" date="2021-03" db="EMBL/GenBank/DDBJ databases">
        <title>Evolutionary priming and transition to the ectomycorrhizal habit in an iconic lineage of mushroom-forming fungi: is preadaptation a requirement?</title>
        <authorList>
            <consortium name="DOE Joint Genome Institute"/>
            <person name="Looney B.P."/>
            <person name="Miyauchi S."/>
            <person name="Morin E."/>
            <person name="Drula E."/>
            <person name="Courty P.E."/>
            <person name="Chicoki N."/>
            <person name="Fauchery L."/>
            <person name="Kohler A."/>
            <person name="Kuo A."/>
            <person name="LaButti K."/>
            <person name="Pangilinan J."/>
            <person name="Lipzen A."/>
            <person name="Riley R."/>
            <person name="Andreopoulos W."/>
            <person name="He G."/>
            <person name="Johnson J."/>
            <person name="Barry K.W."/>
            <person name="Grigoriev I.V."/>
            <person name="Nagy L."/>
            <person name="Hibbett D."/>
            <person name="Henrissat B."/>
            <person name="Matheny P.B."/>
            <person name="Labbe J."/>
            <person name="Martin A.F."/>
        </authorList>
    </citation>
    <scope>NUCLEOTIDE SEQUENCE</scope>
    <source>
        <strain evidence="1">BPL698</strain>
    </source>
</reference>
<evidence type="ECO:0000313" key="2">
    <source>
        <dbReference type="Proteomes" id="UP001207468"/>
    </source>
</evidence>
<dbReference type="EMBL" id="JAGFNK010000045">
    <property type="protein sequence ID" value="KAI9510306.1"/>
    <property type="molecule type" value="Genomic_DNA"/>
</dbReference>
<evidence type="ECO:0000313" key="1">
    <source>
        <dbReference type="EMBL" id="KAI9510306.1"/>
    </source>
</evidence>
<accession>A0ACC0UFL1</accession>
<comment type="caution">
    <text evidence="1">The sequence shown here is derived from an EMBL/GenBank/DDBJ whole genome shotgun (WGS) entry which is preliminary data.</text>
</comment>
<gene>
    <name evidence="1" type="ORF">F5148DRAFT_1180462</name>
</gene>
<sequence>MRTTAAFAILCLAIGVAPSFASSSRSASPNIIRRSGRGYGREHPKYWEEFKVHRAYLLGVPRDVQHIDPADLPTHPGYQKQFKLHPGKLQIPFKYWNTDPAEFQTHPNFEKELGHHPGQLGFPLRDWRFDPTTWHFHPEYYIRYRAHPGQYGIHRDKWGMNPLGVRFPPPPAQGRIQPEPREQTSPPGNGANGV</sequence>
<organism evidence="1 2">
    <name type="scientific">Russula earlei</name>
    <dbReference type="NCBI Taxonomy" id="71964"/>
    <lineage>
        <taxon>Eukaryota</taxon>
        <taxon>Fungi</taxon>
        <taxon>Dikarya</taxon>
        <taxon>Basidiomycota</taxon>
        <taxon>Agaricomycotina</taxon>
        <taxon>Agaricomycetes</taxon>
        <taxon>Russulales</taxon>
        <taxon>Russulaceae</taxon>
        <taxon>Russula</taxon>
    </lineage>
</organism>
<protein>
    <submittedName>
        <fullName evidence="1">Uncharacterized protein</fullName>
    </submittedName>
</protein>
<dbReference type="Proteomes" id="UP001207468">
    <property type="component" value="Unassembled WGS sequence"/>
</dbReference>